<dbReference type="CDD" id="cd03443">
    <property type="entry name" value="PaaI_thioesterase"/>
    <property type="match status" value="1"/>
</dbReference>
<accession>A0A6N7Q6M7</accession>
<reference evidence="2" key="2">
    <citation type="journal article" date="2020" name="Plant Dis.">
        <title>A Grain Rot of Rice in Iran Caused by a Xanthomonas Strain Closely Related to X. sacchari.</title>
        <authorList>
            <person name="Mirghasempour S.A."/>
            <person name="Huang S."/>
            <person name="Studholme D.J."/>
            <person name="Brady C.L."/>
        </authorList>
    </citation>
    <scope>NUCLEOTIDE SEQUENCE</scope>
    <source>
        <strain evidence="2">SAM114</strain>
    </source>
</reference>
<dbReference type="InterPro" id="IPR027961">
    <property type="entry name" value="DUF4442"/>
</dbReference>
<comment type="caution">
    <text evidence="1">The sequence shown here is derived from an EMBL/GenBank/DDBJ whole genome shotgun (WGS) entry which is preliminary data.</text>
</comment>
<dbReference type="Pfam" id="PF14539">
    <property type="entry name" value="DUF4442"/>
    <property type="match status" value="1"/>
</dbReference>
<gene>
    <name evidence="1" type="ORF">GIY21_06465</name>
    <name evidence="2" type="ORF">GIY22_06460</name>
</gene>
<dbReference type="EMBL" id="WJPN01000004">
    <property type="protein sequence ID" value="MRG99933.1"/>
    <property type="molecule type" value="Genomic_DNA"/>
</dbReference>
<evidence type="ECO:0000313" key="1">
    <source>
        <dbReference type="EMBL" id="MRG99933.1"/>
    </source>
</evidence>
<dbReference type="Proteomes" id="UP000439314">
    <property type="component" value="Unassembled WGS sequence"/>
</dbReference>
<reference evidence="3 4" key="1">
    <citation type="submission" date="2019-11" db="EMBL/GenBank/DDBJ databases">
        <title>First report of rice panicle blight caused by Xanthomonas sp. in Iran.</title>
        <authorList>
            <person name="Mirghasempour S.A."/>
            <person name="Huang S."/>
            <person name="Brady C.L."/>
            <person name="Studholme D.J."/>
        </authorList>
    </citation>
    <scope>NUCLEOTIDE SEQUENCE [LARGE SCALE GENOMIC DNA]</scope>
    <source>
        <strain evidence="1 4">ASD011</strain>
        <strain evidence="3">SAM114</strain>
    </source>
</reference>
<evidence type="ECO:0000313" key="2">
    <source>
        <dbReference type="EMBL" id="MRH74266.1"/>
    </source>
</evidence>
<dbReference type="SUPFAM" id="SSF54637">
    <property type="entry name" value="Thioesterase/thiol ester dehydrase-isomerase"/>
    <property type="match status" value="1"/>
</dbReference>
<protein>
    <submittedName>
        <fullName evidence="1">DUF4442 domain-containing protein</fullName>
    </submittedName>
</protein>
<evidence type="ECO:0000313" key="4">
    <source>
        <dbReference type="Proteomes" id="UP000439314"/>
    </source>
</evidence>
<keyword evidence="3" id="KW-1185">Reference proteome</keyword>
<organism evidence="1 4">
    <name type="scientific">Xanthomonas sontii</name>
    <dbReference type="NCBI Taxonomy" id="2650745"/>
    <lineage>
        <taxon>Bacteria</taxon>
        <taxon>Pseudomonadati</taxon>
        <taxon>Pseudomonadota</taxon>
        <taxon>Gammaproteobacteria</taxon>
        <taxon>Lysobacterales</taxon>
        <taxon>Lysobacteraceae</taxon>
        <taxon>Xanthomonas</taxon>
    </lineage>
</organism>
<dbReference type="InterPro" id="IPR029069">
    <property type="entry name" value="HotDog_dom_sf"/>
</dbReference>
<dbReference type="Gene3D" id="3.10.129.10">
    <property type="entry name" value="Hotdog Thioesterase"/>
    <property type="match status" value="1"/>
</dbReference>
<name>A0A6N7Q6M7_9XANT</name>
<dbReference type="Proteomes" id="UP000437931">
    <property type="component" value="Unassembled WGS sequence"/>
</dbReference>
<dbReference type="AlphaFoldDB" id="A0A6N7Q6M7"/>
<evidence type="ECO:0000313" key="3">
    <source>
        <dbReference type="Proteomes" id="UP000437931"/>
    </source>
</evidence>
<sequence>MSRLLSLYRRMQGWPGGSWLFSRAVCFKAPYFASIAPRITVLEPGRCEARIAHRRRVSNHIGTVHAIALCNLAELAGGLMVDASLPPSMRWIPKGMQVEYRSKALGPMHAVATPDVAIVAAERGYDLPVSVEIRDTHEHVVCVARIAMWVSPRAPATASP</sequence>
<dbReference type="EMBL" id="WJPM01000004">
    <property type="protein sequence ID" value="MRH74266.1"/>
    <property type="molecule type" value="Genomic_DNA"/>
</dbReference>
<dbReference type="RefSeq" id="WP_153750991.1">
    <property type="nucleotide sequence ID" value="NZ_WJPM01000004.1"/>
</dbReference>
<proteinExistence type="predicted"/>